<reference evidence="5 6" key="1">
    <citation type="submission" date="2024-06" db="EMBL/GenBank/DDBJ databases">
        <title>The Natural Products Discovery Center: Release of the First 8490 Sequenced Strains for Exploring Actinobacteria Biosynthetic Diversity.</title>
        <authorList>
            <person name="Kalkreuter E."/>
            <person name="Kautsar S.A."/>
            <person name="Yang D."/>
            <person name="Bader C.D."/>
            <person name="Teijaro C.N."/>
            <person name="Fluegel L."/>
            <person name="Davis C.M."/>
            <person name="Simpson J.R."/>
            <person name="Lauterbach L."/>
            <person name="Steele A.D."/>
            <person name="Gui C."/>
            <person name="Meng S."/>
            <person name="Li G."/>
            <person name="Viehrig K."/>
            <person name="Ye F."/>
            <person name="Su P."/>
            <person name="Kiefer A.F."/>
            <person name="Nichols A."/>
            <person name="Cepeda A.J."/>
            <person name="Yan W."/>
            <person name="Fan B."/>
            <person name="Jiang Y."/>
            <person name="Adhikari A."/>
            <person name="Zheng C.-J."/>
            <person name="Schuster L."/>
            <person name="Cowan T.M."/>
            <person name="Smanski M.J."/>
            <person name="Chevrette M.G."/>
            <person name="De Carvalho L.P.S."/>
            <person name="Shen B."/>
        </authorList>
    </citation>
    <scope>NUCLEOTIDE SEQUENCE [LARGE SCALE GENOMIC DNA]</scope>
    <source>
        <strain evidence="5 6">NPDC045705</strain>
    </source>
</reference>
<keyword evidence="2" id="KW-0238">DNA-binding</keyword>
<comment type="caution">
    <text evidence="5">The sequence shown here is derived from an EMBL/GenBank/DDBJ whole genome shotgun (WGS) entry which is preliminary data.</text>
</comment>
<feature type="region of interest" description="Disordered" evidence="3">
    <location>
        <begin position="195"/>
        <end position="223"/>
    </location>
</feature>
<dbReference type="Gene3D" id="3.90.220.20">
    <property type="entry name" value="DNA methylase specificity domains"/>
    <property type="match status" value="1"/>
</dbReference>
<evidence type="ECO:0000256" key="2">
    <source>
        <dbReference type="ARBA" id="ARBA00023125"/>
    </source>
</evidence>
<dbReference type="Gene3D" id="3.40.50.150">
    <property type="entry name" value="Vaccinia Virus protein VP39"/>
    <property type="match status" value="1"/>
</dbReference>
<dbReference type="PRINTS" id="PR00507">
    <property type="entry name" value="N12N6MTFRASE"/>
</dbReference>
<dbReference type="Proteomes" id="UP001551210">
    <property type="component" value="Unassembled WGS sequence"/>
</dbReference>
<feature type="domain" description="DNA methylase adenine-specific" evidence="4">
    <location>
        <begin position="235"/>
        <end position="422"/>
    </location>
</feature>
<evidence type="ECO:0000256" key="3">
    <source>
        <dbReference type="SAM" id="MobiDB-lite"/>
    </source>
</evidence>
<feature type="compositionally biased region" description="Low complexity" evidence="3">
    <location>
        <begin position="195"/>
        <end position="212"/>
    </location>
</feature>
<keyword evidence="5" id="KW-0489">Methyltransferase</keyword>
<dbReference type="Pfam" id="PF02384">
    <property type="entry name" value="N6_Mtase"/>
    <property type="match status" value="1"/>
</dbReference>
<dbReference type="EMBL" id="JBEZAM010000003">
    <property type="protein sequence ID" value="MEU7292440.1"/>
    <property type="molecule type" value="Genomic_DNA"/>
</dbReference>
<dbReference type="PANTHER" id="PTHR42998:SF1">
    <property type="entry name" value="TYPE I RESTRICTION ENZYME HINDI METHYLASE SUBUNIT"/>
    <property type="match status" value="1"/>
</dbReference>
<gene>
    <name evidence="5" type="ORF">AB0A76_04415</name>
</gene>
<evidence type="ECO:0000259" key="4">
    <source>
        <dbReference type="Pfam" id="PF02384"/>
    </source>
</evidence>
<dbReference type="RefSeq" id="WP_359204711.1">
    <property type="nucleotide sequence ID" value="NZ_JBEZAM010000003.1"/>
</dbReference>
<evidence type="ECO:0000313" key="5">
    <source>
        <dbReference type="EMBL" id="MEU7292440.1"/>
    </source>
</evidence>
<protein>
    <submittedName>
        <fullName evidence="5">N-6 DNA methylase</fullName>
    </submittedName>
</protein>
<accession>A0ABV3CQF3</accession>
<keyword evidence="6" id="KW-1185">Reference proteome</keyword>
<evidence type="ECO:0000256" key="1">
    <source>
        <dbReference type="ARBA" id="ARBA00022747"/>
    </source>
</evidence>
<dbReference type="GO" id="GO:0008168">
    <property type="term" value="F:methyltransferase activity"/>
    <property type="evidence" value="ECO:0007669"/>
    <property type="project" value="UniProtKB-KW"/>
</dbReference>
<dbReference type="InterPro" id="IPR029063">
    <property type="entry name" value="SAM-dependent_MTases_sf"/>
</dbReference>
<dbReference type="SUPFAM" id="SSF53335">
    <property type="entry name" value="S-adenosyl-L-methionine-dependent methyltransferases"/>
    <property type="match status" value="1"/>
</dbReference>
<dbReference type="InterPro" id="IPR003356">
    <property type="entry name" value="DNA_methylase_A-5"/>
</dbReference>
<keyword evidence="1" id="KW-0680">Restriction system</keyword>
<dbReference type="CDD" id="cd02440">
    <property type="entry name" value="AdoMet_MTases"/>
    <property type="match status" value="1"/>
</dbReference>
<dbReference type="GO" id="GO:0032259">
    <property type="term" value="P:methylation"/>
    <property type="evidence" value="ECO:0007669"/>
    <property type="project" value="UniProtKB-KW"/>
</dbReference>
<keyword evidence="5" id="KW-0808">Transferase</keyword>
<sequence>MTAAGIARLAGVGRAAVSNWRRRHPDFPKPVGGTETSPSFALADVERWLREQGKLAEVPLRERVWQQIAGHPAGAVTALVHAGCALLLVRDRSAAWPSLAELPDRRLVDLLPLALEETLTERLGPERAVRTPTSSALSGSVALLRGAAELAAETGVRQTFEFLLGRHLDANPRQYTLTPPGPAALMAALAGATAPTETAATEGAAEAGTPTASGSPTDAGTPAEAERPLALTPLTVLDPACGTGSLLSAVERPGAVCGQDADPDLAALTALRLALSSDGDIRVRSGDSLRADAFPTLAADAVLCHPPFNERNWGHDELAYDPRWEYGFPARTESELAWVQHALARLRPGGTAVLLMPPAAASRRSGRRIRADLLRRGALRAVVALPAGAAPPYGVPLHLWVLRRPVHGERPPAELLLVDTASEHTGQGRDGQGRDGQGRDRLDWAAVHTAVLGAWTPFDRDGTLVGAPGASRSVPVIELLDDDVDLAPARHLPPPAAAEGAAQLAGVRERLTETLRRTRELTPPPVTDPAGAAGIGRLTTTVGELARAGALVLRAGGVGTTPADAPVAVLTDHDVLAGQPPSGALPDGPPEEPVLLAAGDVVVPVLGGGAAVRVVDATAAGAALGRNLQLLRPDPAALDPWFLAGFLRATANNRQASSYASTATRLDVRRLQLPRLPLAEQRRFGERFRALAAFEDALRQTSRLGDQLVQGLYDGLADGTVAP</sequence>
<evidence type="ECO:0000313" key="6">
    <source>
        <dbReference type="Proteomes" id="UP001551210"/>
    </source>
</evidence>
<proteinExistence type="predicted"/>
<name>A0ABV3CQF3_STREX</name>
<dbReference type="InterPro" id="IPR052916">
    <property type="entry name" value="Type-I_RE_MTase_Subunit"/>
</dbReference>
<dbReference type="SUPFAM" id="SSF116734">
    <property type="entry name" value="DNA methylase specificity domain"/>
    <property type="match status" value="1"/>
</dbReference>
<dbReference type="PANTHER" id="PTHR42998">
    <property type="entry name" value="TYPE I RESTRICTION ENZYME HINDVIIP M PROTEIN-RELATED"/>
    <property type="match status" value="1"/>
</dbReference>
<organism evidence="5 6">
    <name type="scientific">Streptomyces exfoliatus</name>
    <name type="common">Streptomyces hydrogenans</name>
    <dbReference type="NCBI Taxonomy" id="1905"/>
    <lineage>
        <taxon>Bacteria</taxon>
        <taxon>Bacillati</taxon>
        <taxon>Actinomycetota</taxon>
        <taxon>Actinomycetes</taxon>
        <taxon>Kitasatosporales</taxon>
        <taxon>Streptomycetaceae</taxon>
        <taxon>Streptomyces</taxon>
    </lineage>
</organism>
<dbReference type="InterPro" id="IPR044946">
    <property type="entry name" value="Restrct_endonuc_typeI_TRD_sf"/>
</dbReference>